<feature type="region of interest" description="Disordered" evidence="1">
    <location>
        <begin position="1"/>
        <end position="29"/>
    </location>
</feature>
<keyword evidence="3" id="KW-1185">Reference proteome</keyword>
<evidence type="ECO:0000313" key="2">
    <source>
        <dbReference type="EMBL" id="KAL2558888.1"/>
    </source>
</evidence>
<feature type="compositionally biased region" description="Basic and acidic residues" evidence="1">
    <location>
        <begin position="16"/>
        <end position="28"/>
    </location>
</feature>
<name>A0ABD1XDD1_9LAMI</name>
<dbReference type="AlphaFoldDB" id="A0ABD1XDD1"/>
<accession>A0ABD1XDD1</accession>
<sequence>MSPHPPLSLSAAMDPNRSEQSSDRKAETKVNSLTKCDKYAIDLHVENLNGTNGVISASVFTNFKDGSSNSTDSSAILNNDNKAQLLLFLHLLAGFHTRAHINSWTYRMDPLHLWFAASSFQTQKQISFEIPTKLINHSS</sequence>
<dbReference type="Proteomes" id="UP001604277">
    <property type="component" value="Unassembled WGS sequence"/>
</dbReference>
<reference evidence="3" key="1">
    <citation type="submission" date="2024-07" db="EMBL/GenBank/DDBJ databases">
        <title>Two chromosome-level genome assemblies of Korean endemic species Abeliophyllum distichum and Forsythia ovata (Oleaceae).</title>
        <authorList>
            <person name="Jang H."/>
        </authorList>
    </citation>
    <scope>NUCLEOTIDE SEQUENCE [LARGE SCALE GENOMIC DNA]</scope>
</reference>
<proteinExistence type="predicted"/>
<evidence type="ECO:0000313" key="3">
    <source>
        <dbReference type="Proteomes" id="UP001604277"/>
    </source>
</evidence>
<dbReference type="EMBL" id="JBFOLJ010000001">
    <property type="protein sequence ID" value="KAL2558888.1"/>
    <property type="molecule type" value="Genomic_DNA"/>
</dbReference>
<gene>
    <name evidence="2" type="ORF">Fot_03627</name>
</gene>
<evidence type="ECO:0000256" key="1">
    <source>
        <dbReference type="SAM" id="MobiDB-lite"/>
    </source>
</evidence>
<organism evidence="2 3">
    <name type="scientific">Forsythia ovata</name>
    <dbReference type="NCBI Taxonomy" id="205694"/>
    <lineage>
        <taxon>Eukaryota</taxon>
        <taxon>Viridiplantae</taxon>
        <taxon>Streptophyta</taxon>
        <taxon>Embryophyta</taxon>
        <taxon>Tracheophyta</taxon>
        <taxon>Spermatophyta</taxon>
        <taxon>Magnoliopsida</taxon>
        <taxon>eudicotyledons</taxon>
        <taxon>Gunneridae</taxon>
        <taxon>Pentapetalae</taxon>
        <taxon>asterids</taxon>
        <taxon>lamiids</taxon>
        <taxon>Lamiales</taxon>
        <taxon>Oleaceae</taxon>
        <taxon>Forsythieae</taxon>
        <taxon>Forsythia</taxon>
    </lineage>
</organism>
<protein>
    <submittedName>
        <fullName evidence="2">Uncharacterized protein</fullName>
    </submittedName>
</protein>
<comment type="caution">
    <text evidence="2">The sequence shown here is derived from an EMBL/GenBank/DDBJ whole genome shotgun (WGS) entry which is preliminary data.</text>
</comment>